<keyword evidence="3" id="KW-1185">Reference proteome</keyword>
<dbReference type="GO" id="GO:0003677">
    <property type="term" value="F:DNA binding"/>
    <property type="evidence" value="ECO:0007669"/>
    <property type="project" value="UniProtKB-KW"/>
</dbReference>
<gene>
    <name evidence="2" type="ORF">GC722_11315</name>
</gene>
<accession>A0A6A9UYI1</accession>
<name>A0A6A9UYI1_9ACTN</name>
<dbReference type="GO" id="GO:0005829">
    <property type="term" value="C:cytosol"/>
    <property type="evidence" value="ECO:0007669"/>
    <property type="project" value="TreeGrafter"/>
</dbReference>
<evidence type="ECO:0000313" key="2">
    <source>
        <dbReference type="EMBL" id="MVA76607.1"/>
    </source>
</evidence>
<dbReference type="PANTHER" id="PTHR33221:SF5">
    <property type="entry name" value="HTH-TYPE TRANSCRIPTIONAL REGULATOR ISCR"/>
    <property type="match status" value="1"/>
</dbReference>
<dbReference type="GO" id="GO:0003700">
    <property type="term" value="F:DNA-binding transcription factor activity"/>
    <property type="evidence" value="ECO:0007669"/>
    <property type="project" value="TreeGrafter"/>
</dbReference>
<dbReference type="RefSeq" id="WP_156610191.1">
    <property type="nucleotide sequence ID" value="NZ_WPCU01000007.1"/>
</dbReference>
<dbReference type="PANTHER" id="PTHR33221">
    <property type="entry name" value="WINGED HELIX-TURN-HELIX TRANSCRIPTIONAL REGULATOR, RRF2 FAMILY"/>
    <property type="match status" value="1"/>
</dbReference>
<organism evidence="2 3">
    <name type="scientific">Auraticoccus cholistanensis</name>
    <dbReference type="NCBI Taxonomy" id="2656650"/>
    <lineage>
        <taxon>Bacteria</taxon>
        <taxon>Bacillati</taxon>
        <taxon>Actinomycetota</taxon>
        <taxon>Actinomycetes</taxon>
        <taxon>Propionibacteriales</taxon>
        <taxon>Propionibacteriaceae</taxon>
        <taxon>Auraticoccus</taxon>
    </lineage>
</organism>
<dbReference type="SUPFAM" id="SSF46785">
    <property type="entry name" value="Winged helix' DNA-binding domain"/>
    <property type="match status" value="1"/>
</dbReference>
<dbReference type="Proteomes" id="UP000435304">
    <property type="component" value="Unassembled WGS sequence"/>
</dbReference>
<protein>
    <submittedName>
        <fullName evidence="2">Rrf2 family transcriptional regulator</fullName>
    </submittedName>
</protein>
<keyword evidence="1" id="KW-0238">DNA-binding</keyword>
<evidence type="ECO:0000256" key="1">
    <source>
        <dbReference type="ARBA" id="ARBA00023125"/>
    </source>
</evidence>
<dbReference type="AlphaFoldDB" id="A0A6A9UYI1"/>
<dbReference type="EMBL" id="WPCU01000007">
    <property type="protein sequence ID" value="MVA76607.1"/>
    <property type="molecule type" value="Genomic_DNA"/>
</dbReference>
<dbReference type="InterPro" id="IPR000944">
    <property type="entry name" value="Tscrpt_reg_Rrf2"/>
</dbReference>
<dbReference type="InterPro" id="IPR036388">
    <property type="entry name" value="WH-like_DNA-bd_sf"/>
</dbReference>
<proteinExistence type="predicted"/>
<reference evidence="2 3" key="1">
    <citation type="submission" date="2019-12" db="EMBL/GenBank/DDBJ databases">
        <title>Auraticoccus cholistani sp. nov., an actinomycete isolated from soil of Cholistan desert.</title>
        <authorList>
            <person name="Cheema M.T."/>
        </authorList>
    </citation>
    <scope>NUCLEOTIDE SEQUENCE [LARGE SCALE GENOMIC DNA]</scope>
    <source>
        <strain evidence="2 3">F435</strain>
    </source>
</reference>
<dbReference type="InterPro" id="IPR036390">
    <property type="entry name" value="WH_DNA-bd_sf"/>
</dbReference>
<dbReference type="PROSITE" id="PS51197">
    <property type="entry name" value="HTH_RRF2_2"/>
    <property type="match status" value="1"/>
</dbReference>
<dbReference type="Gene3D" id="1.10.10.10">
    <property type="entry name" value="Winged helix-like DNA-binding domain superfamily/Winged helix DNA-binding domain"/>
    <property type="match status" value="1"/>
</dbReference>
<evidence type="ECO:0000313" key="3">
    <source>
        <dbReference type="Proteomes" id="UP000435304"/>
    </source>
</evidence>
<dbReference type="Pfam" id="PF02082">
    <property type="entry name" value="Rrf2"/>
    <property type="match status" value="1"/>
</dbReference>
<dbReference type="NCBIfam" id="TIGR00738">
    <property type="entry name" value="rrf2_super"/>
    <property type="match status" value="1"/>
</dbReference>
<sequence length="159" mass="17259">MKLSARVDYALRAACELAAADGPRNVEQLSTAQQIPAKYLESILGELRRGQVLRSQRGPVGGFRLARPAEQISIADIIRALEGELANVRGNRPEELEYTGAAAPLQQVWIALRASERAILELVTLRDVATGDMPELVRTLVANPAAWARPTRDHPTSAG</sequence>
<comment type="caution">
    <text evidence="2">The sequence shown here is derived from an EMBL/GenBank/DDBJ whole genome shotgun (WGS) entry which is preliminary data.</text>
</comment>